<dbReference type="RefSeq" id="WP_336588683.1">
    <property type="nucleotide sequence ID" value="NZ_JBBAXC010000022.1"/>
</dbReference>
<dbReference type="SMART" id="SM00710">
    <property type="entry name" value="PbH1"/>
    <property type="match status" value="6"/>
</dbReference>
<dbReference type="SUPFAM" id="SSF51126">
    <property type="entry name" value="Pectin lyase-like"/>
    <property type="match status" value="1"/>
</dbReference>
<dbReference type="InterPro" id="IPR039448">
    <property type="entry name" value="Beta_helix"/>
</dbReference>
<dbReference type="InterPro" id="IPR012334">
    <property type="entry name" value="Pectin_lyas_fold"/>
</dbReference>
<dbReference type="Proteomes" id="UP001312865">
    <property type="component" value="Unassembled WGS sequence"/>
</dbReference>
<evidence type="ECO:0000313" key="3">
    <source>
        <dbReference type="Proteomes" id="UP001312865"/>
    </source>
</evidence>
<gene>
    <name evidence="2" type="ORF">WAK64_19515</name>
</gene>
<evidence type="ECO:0000259" key="1">
    <source>
        <dbReference type="Pfam" id="PF13229"/>
    </source>
</evidence>
<evidence type="ECO:0000313" key="2">
    <source>
        <dbReference type="EMBL" id="MEI5909243.1"/>
    </source>
</evidence>
<dbReference type="InterPro" id="IPR011050">
    <property type="entry name" value="Pectin_lyase_fold/virulence"/>
</dbReference>
<dbReference type="Gene3D" id="2.160.20.10">
    <property type="entry name" value="Single-stranded right-handed beta-helix, Pectin lyase-like"/>
    <property type="match status" value="1"/>
</dbReference>
<organism evidence="2 3">
    <name type="scientific">Bacillus spongiae</name>
    <dbReference type="NCBI Taxonomy" id="2683610"/>
    <lineage>
        <taxon>Bacteria</taxon>
        <taxon>Bacillati</taxon>
        <taxon>Bacillota</taxon>
        <taxon>Bacilli</taxon>
        <taxon>Bacillales</taxon>
        <taxon>Bacillaceae</taxon>
        <taxon>Bacillus</taxon>
    </lineage>
</organism>
<dbReference type="Pfam" id="PF13229">
    <property type="entry name" value="Beta_helix"/>
    <property type="match status" value="1"/>
</dbReference>
<proteinExistence type="predicted"/>
<sequence>MTIFRVPEDFPQVQDVIDNMMPPVLESGDTIEVSAGTFQSFVLNDMDVNLNNLERVRISGCGIGRTIFNGGGTGDGVVINGSPQTYLKNFTVQGYSGSGVLLQSNTLNGDNCVIQNVEAKFNGIGFDIQTNDNTLVNNSASSHTTGEGDGFEISGENNCLFENTSNENIAGFHVTNSNNTLVDNVAKQNTEDGFLLDGDGSNTTLVGNLALKNNIGINCQTDDNMILENRSCNNTSIGIALVGVDADIANGNRVDWNIVRGNGTMGQPNNAGIFVILGAGSTVPNAITFNKLKLNENFSILDEAGFPGTPNIYNGNVCTDNISDPVEACDTIN</sequence>
<reference evidence="2 3" key="1">
    <citation type="journal article" date="2018" name="J. Microbiol.">
        <title>Bacillus spongiae sp. nov., isolated from sponge of Jeju Island.</title>
        <authorList>
            <person name="Lee G.E."/>
            <person name="Im W.T."/>
            <person name="Park J.S."/>
        </authorList>
    </citation>
    <scope>NUCLEOTIDE SEQUENCE [LARGE SCALE GENOMIC DNA]</scope>
    <source>
        <strain evidence="2 3">135PIL107-10</strain>
    </source>
</reference>
<dbReference type="InterPro" id="IPR006626">
    <property type="entry name" value="PbH1"/>
</dbReference>
<protein>
    <submittedName>
        <fullName evidence="2">Right-handed parallel beta-helix repeat-containing protein</fullName>
    </submittedName>
</protein>
<name>A0ABU8HIL3_9BACI</name>
<comment type="caution">
    <text evidence="2">The sequence shown here is derived from an EMBL/GenBank/DDBJ whole genome shotgun (WGS) entry which is preliminary data.</text>
</comment>
<keyword evidence="3" id="KW-1185">Reference proteome</keyword>
<dbReference type="EMBL" id="JBBAXC010000022">
    <property type="protein sequence ID" value="MEI5909243.1"/>
    <property type="molecule type" value="Genomic_DNA"/>
</dbReference>
<accession>A0ABU8HIL3</accession>
<feature type="domain" description="Right handed beta helix" evidence="1">
    <location>
        <begin position="76"/>
        <end position="226"/>
    </location>
</feature>